<dbReference type="Gene3D" id="3.30.450.40">
    <property type="match status" value="1"/>
</dbReference>
<proteinExistence type="predicted"/>
<evidence type="ECO:0000313" key="4">
    <source>
        <dbReference type="Proteomes" id="UP000003990"/>
    </source>
</evidence>
<dbReference type="PANTHER" id="PTHR30136">
    <property type="entry name" value="HELIX-TURN-HELIX TRANSCRIPTIONAL REGULATOR, ICLR FAMILY"/>
    <property type="match status" value="1"/>
</dbReference>
<dbReference type="InterPro" id="IPR029016">
    <property type="entry name" value="GAF-like_dom_sf"/>
</dbReference>
<keyword evidence="4" id="KW-1185">Reference proteome</keyword>
<evidence type="ECO:0000259" key="2">
    <source>
        <dbReference type="PROSITE" id="PS51078"/>
    </source>
</evidence>
<sequence length="268" mass="28386">NDDRRGGFPETGSGSHACSTDIGPDRACDTGGGQKERRGDEAFRACAPDRPAEKQCARALSDARTSEAFEAEWGRQFQHGAAIGTLGQCLSGAKRYCRGIPRGCGGGGRAWCLYLTLSHLEGPEVIYLSCRNSSAPLGITFRIGMRVPAVFTATGKAMLAAMSPRELTQHLPSEWPGPVTPTSVSSLAALEKEMGEAVIKGYSLDNGQLREGMFCIGAAICDRPFHPVAGIALSMTAAEARPDIIEAMGKRVRALADNVAERMGWAAA</sequence>
<dbReference type="PANTHER" id="PTHR30136:SF24">
    <property type="entry name" value="HTH-TYPE TRANSCRIPTIONAL REPRESSOR ALLR"/>
    <property type="match status" value="1"/>
</dbReference>
<name>A0ABM9ZFX0_9HYPH</name>
<dbReference type="Proteomes" id="UP000003990">
    <property type="component" value="Unassembled WGS sequence"/>
</dbReference>
<dbReference type="Pfam" id="PF01614">
    <property type="entry name" value="IclR_C"/>
    <property type="match status" value="1"/>
</dbReference>
<gene>
    <name evidence="3" type="ORF">BAIG_02871</name>
</gene>
<feature type="non-terminal residue" evidence="3">
    <location>
        <position position="1"/>
    </location>
</feature>
<protein>
    <submittedName>
        <fullName evidence="3">Regulatory protein IclR</fullName>
    </submittedName>
</protein>
<reference evidence="3 4" key="1">
    <citation type="submission" date="2008-12" db="EMBL/GenBank/DDBJ databases">
        <title>The Genome Sequence of Brucella ceti M644/93/1.</title>
        <authorList>
            <consortium name="The Broad Institute Genome Sequencing Platform"/>
            <person name="Ward D."/>
            <person name="Young S.K."/>
            <person name="Kodira C.D."/>
            <person name="Zeng Q."/>
            <person name="Koehrsen M."/>
            <person name="Alvarado L."/>
            <person name="Berlin A."/>
            <person name="Borenstein D."/>
            <person name="Chen Z."/>
            <person name="Engels R."/>
            <person name="Freedman E."/>
            <person name="Gellesch M."/>
            <person name="Goldberg J."/>
            <person name="Griggs A."/>
            <person name="Gujja S."/>
            <person name="Heiman D."/>
            <person name="Hepburn T."/>
            <person name="Howarth C."/>
            <person name="Jen D."/>
            <person name="Larson L."/>
            <person name="Lewis B."/>
            <person name="Mehta T."/>
            <person name="Park D."/>
            <person name="Pearson M."/>
            <person name="Roberts A."/>
            <person name="Saif S."/>
            <person name="Shea T."/>
            <person name="Shenoy N."/>
            <person name="Sisk P."/>
            <person name="Stolte C."/>
            <person name="Sykes S."/>
            <person name="Walk T."/>
            <person name="White J."/>
            <person name="Yandava C."/>
            <person name="Whatmore A.M."/>
            <person name="Perrett L.L."/>
            <person name="O'Callaghan D."/>
            <person name="Nusbaum C."/>
            <person name="Galagan J."/>
            <person name="Birren B."/>
        </authorList>
    </citation>
    <scope>NUCLEOTIDE SEQUENCE [LARGE SCALE GENOMIC DNA]</scope>
    <source>
        <strain evidence="3 4">M644/93/1</strain>
    </source>
</reference>
<feature type="compositionally biased region" description="Basic and acidic residues" evidence="1">
    <location>
        <begin position="23"/>
        <end position="41"/>
    </location>
</feature>
<dbReference type="InterPro" id="IPR014757">
    <property type="entry name" value="Tscrpt_reg_IclR_C"/>
</dbReference>
<feature type="domain" description="IclR-ED" evidence="2">
    <location>
        <begin position="75"/>
        <end position="265"/>
    </location>
</feature>
<evidence type="ECO:0000256" key="1">
    <source>
        <dbReference type="SAM" id="MobiDB-lite"/>
    </source>
</evidence>
<organism evidence="3 4">
    <name type="scientific">Brucella ceti M644/93/1</name>
    <dbReference type="NCBI Taxonomy" id="520459"/>
    <lineage>
        <taxon>Bacteria</taxon>
        <taxon>Pseudomonadati</taxon>
        <taxon>Pseudomonadota</taxon>
        <taxon>Alphaproteobacteria</taxon>
        <taxon>Hyphomicrobiales</taxon>
        <taxon>Brucellaceae</taxon>
        <taxon>Brucella/Ochrobactrum group</taxon>
        <taxon>Brucella</taxon>
    </lineage>
</organism>
<dbReference type="EMBL" id="DS999672">
    <property type="protein sequence ID" value="EEX98483.1"/>
    <property type="molecule type" value="Genomic_DNA"/>
</dbReference>
<feature type="region of interest" description="Disordered" evidence="1">
    <location>
        <begin position="1"/>
        <end position="41"/>
    </location>
</feature>
<dbReference type="PROSITE" id="PS51078">
    <property type="entry name" value="ICLR_ED"/>
    <property type="match status" value="1"/>
</dbReference>
<evidence type="ECO:0000313" key="3">
    <source>
        <dbReference type="EMBL" id="EEX98483.1"/>
    </source>
</evidence>
<dbReference type="InterPro" id="IPR050707">
    <property type="entry name" value="HTH_MetabolicPath_Reg"/>
</dbReference>
<accession>A0ABM9ZFX0</accession>
<dbReference type="SUPFAM" id="SSF55781">
    <property type="entry name" value="GAF domain-like"/>
    <property type="match status" value="1"/>
</dbReference>